<gene>
    <name evidence="3" type="ORF">GCM10010326_69320</name>
</gene>
<accession>A0ABQ3ATD5</accession>
<organism evidence="3 4">
    <name type="scientific">Streptomyces xanthochromogenes</name>
    <dbReference type="NCBI Taxonomy" id="67384"/>
    <lineage>
        <taxon>Bacteria</taxon>
        <taxon>Bacillati</taxon>
        <taxon>Actinomycetota</taxon>
        <taxon>Actinomycetes</taxon>
        <taxon>Kitasatosporales</taxon>
        <taxon>Streptomycetaceae</taxon>
        <taxon>Streptomyces</taxon>
    </lineage>
</organism>
<proteinExistence type="inferred from homology"/>
<evidence type="ECO:0008006" key="5">
    <source>
        <dbReference type="Google" id="ProtNLM"/>
    </source>
</evidence>
<evidence type="ECO:0000313" key="4">
    <source>
        <dbReference type="Proteomes" id="UP000600946"/>
    </source>
</evidence>
<evidence type="ECO:0000256" key="2">
    <source>
        <dbReference type="SAM" id="MobiDB-lite"/>
    </source>
</evidence>
<keyword evidence="4" id="KW-1185">Reference proteome</keyword>
<sequence>MARESMTYSRGNAGTPGAAADGTAGPRHGRTWDSALPAEEFAAVKGVGFEPVGQVLGTAVFNIGYSSVWGCPGAWSAADGVKAQSSAWGSSFAPLVRTMYAARRLALSRAVDECRALGGDGIVGVKLRVGAFPAGGLEFTALGTAVRARSRIRPRQPFTSHLSGQDFAKLLHGGWVPTGLAFGIALATRHDDWRTSRRIPWTAGNQEVDAYTLLINHVRHDAREQLALDASKHGGDGIVVDDVTLRVWERDCLTIGSTRDLSAEAVFVGTSIARFDHSGRPAGARPLTIMRLERER</sequence>
<dbReference type="PANTHER" id="PTHR34068">
    <property type="entry name" value="UPF0145 PROTEIN YBJQ"/>
    <property type="match status" value="1"/>
</dbReference>
<dbReference type="Pfam" id="PF01906">
    <property type="entry name" value="YbjQ_1"/>
    <property type="match status" value="1"/>
</dbReference>
<reference evidence="4" key="1">
    <citation type="journal article" date="2019" name="Int. J. Syst. Evol. Microbiol.">
        <title>The Global Catalogue of Microorganisms (GCM) 10K type strain sequencing project: providing services to taxonomists for standard genome sequencing and annotation.</title>
        <authorList>
            <consortium name="The Broad Institute Genomics Platform"/>
            <consortium name="The Broad Institute Genome Sequencing Center for Infectious Disease"/>
            <person name="Wu L."/>
            <person name="Ma J."/>
        </authorList>
    </citation>
    <scope>NUCLEOTIDE SEQUENCE [LARGE SCALE GENOMIC DNA]</scope>
    <source>
        <strain evidence="4">JCM 4594</strain>
    </source>
</reference>
<evidence type="ECO:0000256" key="1">
    <source>
        <dbReference type="ARBA" id="ARBA00010751"/>
    </source>
</evidence>
<feature type="compositionally biased region" description="Polar residues" evidence="2">
    <location>
        <begin position="1"/>
        <end position="10"/>
    </location>
</feature>
<comment type="similarity">
    <text evidence="1">Belongs to the UPF0145 family.</text>
</comment>
<protein>
    <recommendedName>
        <fullName evidence="5">Heavy metal-binding domain-containing protein</fullName>
    </recommendedName>
</protein>
<evidence type="ECO:0000313" key="3">
    <source>
        <dbReference type="EMBL" id="GGY64710.1"/>
    </source>
</evidence>
<dbReference type="EMBL" id="BMUU01000017">
    <property type="protein sequence ID" value="GGY64710.1"/>
    <property type="molecule type" value="Genomic_DNA"/>
</dbReference>
<feature type="compositionally biased region" description="Low complexity" evidence="2">
    <location>
        <begin position="11"/>
        <end position="26"/>
    </location>
</feature>
<dbReference type="Gene3D" id="3.30.110.70">
    <property type="entry name" value="Hypothetical protein apc22750. Chain B"/>
    <property type="match status" value="1"/>
</dbReference>
<feature type="region of interest" description="Disordered" evidence="2">
    <location>
        <begin position="1"/>
        <end position="31"/>
    </location>
</feature>
<dbReference type="InterPro" id="IPR002765">
    <property type="entry name" value="UPF0145_YbjQ-like"/>
</dbReference>
<comment type="caution">
    <text evidence="3">The sequence shown here is derived from an EMBL/GenBank/DDBJ whole genome shotgun (WGS) entry which is preliminary data.</text>
</comment>
<dbReference type="Proteomes" id="UP000600946">
    <property type="component" value="Unassembled WGS sequence"/>
</dbReference>
<dbReference type="InterPro" id="IPR035439">
    <property type="entry name" value="UPF0145_dom_sf"/>
</dbReference>
<dbReference type="SUPFAM" id="SSF117782">
    <property type="entry name" value="YbjQ-like"/>
    <property type="match status" value="1"/>
</dbReference>
<dbReference type="PANTHER" id="PTHR34068:SF2">
    <property type="entry name" value="UPF0145 PROTEIN SCO3412"/>
    <property type="match status" value="1"/>
</dbReference>
<name>A0ABQ3ATD5_9ACTN</name>